<dbReference type="KEGG" id="cbar:PATL70BA_1085"/>
<protein>
    <submittedName>
        <fullName evidence="1">Molybdopterin oxidoreductase</fullName>
    </submittedName>
</protein>
<proteinExistence type="predicted"/>
<gene>
    <name evidence="1" type="ORF">PATL70BA_1085</name>
</gene>
<name>A0A3P7S2G5_9FIRM</name>
<dbReference type="Gene3D" id="3.10.530.10">
    <property type="entry name" value="CPE0013-like"/>
    <property type="match status" value="1"/>
</dbReference>
<dbReference type="AlphaFoldDB" id="A0A3P7S2G5"/>
<accession>A0A3P7S2G5</accession>
<keyword evidence="2" id="KW-1185">Reference proteome</keyword>
<evidence type="ECO:0000313" key="1">
    <source>
        <dbReference type="EMBL" id="VDN46959.1"/>
    </source>
</evidence>
<dbReference type="InterPro" id="IPR012460">
    <property type="entry name" value="DUF1667"/>
</dbReference>
<dbReference type="OrthoDB" id="9811531at2"/>
<reference evidence="1 2" key="1">
    <citation type="submission" date="2018-09" db="EMBL/GenBank/DDBJ databases">
        <authorList>
            <person name="Postec A."/>
        </authorList>
    </citation>
    <scope>NUCLEOTIDE SEQUENCE [LARGE SCALE GENOMIC DNA]</scope>
    <source>
        <strain evidence="1">70B-A</strain>
    </source>
</reference>
<dbReference type="EMBL" id="LR130778">
    <property type="protein sequence ID" value="VDN46959.1"/>
    <property type="molecule type" value="Genomic_DNA"/>
</dbReference>
<evidence type="ECO:0000313" key="2">
    <source>
        <dbReference type="Proteomes" id="UP000279029"/>
    </source>
</evidence>
<dbReference type="Proteomes" id="UP000279029">
    <property type="component" value="Chromosome"/>
</dbReference>
<dbReference type="SUPFAM" id="SSF160148">
    <property type="entry name" value="CPE0013-like"/>
    <property type="match status" value="1"/>
</dbReference>
<dbReference type="PANTHER" id="PTHR39450">
    <property type="entry name" value="MOLYBDOPTERIN OXIDOREDUCTASE, 4FE-4S CLUSTER-BINDING SUBUNIT"/>
    <property type="match status" value="1"/>
</dbReference>
<organism evidence="1 2">
    <name type="scientific">Petrocella atlantisensis</name>
    <dbReference type="NCBI Taxonomy" id="2173034"/>
    <lineage>
        <taxon>Bacteria</taxon>
        <taxon>Bacillati</taxon>
        <taxon>Bacillota</taxon>
        <taxon>Clostridia</taxon>
        <taxon>Lachnospirales</taxon>
        <taxon>Vallitaleaceae</taxon>
        <taxon>Petrocella</taxon>
    </lineage>
</organism>
<dbReference type="RefSeq" id="WP_125136370.1">
    <property type="nucleotide sequence ID" value="NZ_LR130778.1"/>
</dbReference>
<dbReference type="InterPro" id="IPR036593">
    <property type="entry name" value="CPE0013-like_sf"/>
</dbReference>
<dbReference type="Pfam" id="PF07892">
    <property type="entry name" value="DUF1667"/>
    <property type="match status" value="1"/>
</dbReference>
<dbReference type="PANTHER" id="PTHR39450:SF1">
    <property type="entry name" value="DUF1667 DOMAIN-CONTAINING PROTEIN"/>
    <property type="match status" value="1"/>
</dbReference>
<sequence>MLENKIELVCIACPVGCLMEVEQNGDEFIVTGNACKRGPVYAKAELTHPTRSLCTTVAIKDGFLNRLPVFTEEEIPKGLIFEAMDEINKVVVEAPVKVRQVIIENLLGTGVNVVATRSMSKKNS</sequence>